<dbReference type="VEuPathDB" id="FungiDB:TRIVIDRAFT_31354"/>
<dbReference type="OrthoDB" id="10260355at2759"/>
<dbReference type="HOGENOM" id="CLU_031864_5_0_1"/>
<comment type="caution">
    <text evidence="5">The sequence shown here is derived from an EMBL/GenBank/DDBJ whole genome shotgun (WGS) entry which is preliminary data.</text>
</comment>
<evidence type="ECO:0000313" key="6">
    <source>
        <dbReference type="Proteomes" id="UP000007115"/>
    </source>
</evidence>
<reference evidence="5 6" key="1">
    <citation type="journal article" date="2011" name="Genome Biol.">
        <title>Comparative genome sequence analysis underscores mycoparasitism as the ancestral life style of Trichoderma.</title>
        <authorList>
            <person name="Kubicek C.P."/>
            <person name="Herrera-Estrella A."/>
            <person name="Seidl-Seiboth V."/>
            <person name="Martinez D.A."/>
            <person name="Druzhinina I.S."/>
            <person name="Thon M."/>
            <person name="Zeilinger S."/>
            <person name="Casas-Flores S."/>
            <person name="Horwitz B.A."/>
            <person name="Mukherjee P.K."/>
            <person name="Mukherjee M."/>
            <person name="Kredics L."/>
            <person name="Alcaraz L.D."/>
            <person name="Aerts A."/>
            <person name="Antal Z."/>
            <person name="Atanasova L."/>
            <person name="Cervantes-Badillo M.G."/>
            <person name="Challacombe J."/>
            <person name="Chertkov O."/>
            <person name="McCluskey K."/>
            <person name="Coulpier F."/>
            <person name="Deshpande N."/>
            <person name="von Doehren H."/>
            <person name="Ebbole D.J."/>
            <person name="Esquivel-Naranjo E.U."/>
            <person name="Fekete E."/>
            <person name="Flipphi M."/>
            <person name="Glaser F."/>
            <person name="Gomez-Rodriguez E.Y."/>
            <person name="Gruber S."/>
            <person name="Han C."/>
            <person name="Henrissat B."/>
            <person name="Hermosa R."/>
            <person name="Hernandez-Onate M."/>
            <person name="Karaffa L."/>
            <person name="Kosti I."/>
            <person name="Le Crom S."/>
            <person name="Lindquist E."/>
            <person name="Lucas S."/>
            <person name="Luebeck M."/>
            <person name="Luebeck P.S."/>
            <person name="Margeot A."/>
            <person name="Metz B."/>
            <person name="Misra M."/>
            <person name="Nevalainen H."/>
            <person name="Omann M."/>
            <person name="Packer N."/>
            <person name="Perrone G."/>
            <person name="Uresti-Rivera E.E."/>
            <person name="Salamov A."/>
            <person name="Schmoll M."/>
            <person name="Seiboth B."/>
            <person name="Shapiro H."/>
            <person name="Sukno S."/>
            <person name="Tamayo-Ramos J.A."/>
            <person name="Tisch D."/>
            <person name="Wiest A."/>
            <person name="Wilkinson H.H."/>
            <person name="Zhang M."/>
            <person name="Coutinho P.M."/>
            <person name="Kenerley C.M."/>
            <person name="Monte E."/>
            <person name="Baker S.E."/>
            <person name="Grigoriev I.V."/>
        </authorList>
    </citation>
    <scope>NUCLEOTIDE SEQUENCE [LARGE SCALE GENOMIC DNA]</scope>
    <source>
        <strain evidence="6">Gv29-8 / FGSC 10586</strain>
    </source>
</reference>
<accession>G9MMH6</accession>
<comment type="similarity">
    <text evidence="1">Belongs to the class-II pyridine nucleotide-disulfide oxidoreductase family.</text>
</comment>
<dbReference type="OMA" id="NWFTPYI"/>
<evidence type="ECO:0000256" key="3">
    <source>
        <dbReference type="ARBA" id="ARBA00023002"/>
    </source>
</evidence>
<dbReference type="InterPro" id="IPR023753">
    <property type="entry name" value="FAD/NAD-binding_dom"/>
</dbReference>
<dbReference type="AlphaFoldDB" id="G9MMH6"/>
<keyword evidence="2" id="KW-0285">Flavoprotein</keyword>
<evidence type="ECO:0000259" key="4">
    <source>
        <dbReference type="Pfam" id="PF07992"/>
    </source>
</evidence>
<dbReference type="SUPFAM" id="SSF51905">
    <property type="entry name" value="FAD/NAD(P)-binding domain"/>
    <property type="match status" value="1"/>
</dbReference>
<dbReference type="STRING" id="413071.G9MMH6"/>
<sequence>MIPQLLDVLIIGGGPAGLAVATGLARQLYTAIVFDNAIYRNERATHMHNYLGWDHTPPSVFRAKAREDILARYQTIQFEKTDIVRARRNEKGHFELEDAQGCSWTGGKLVIATGSKDSYPDIPGYQDCWAYGIYACLFCEGYEDRNVQSPGVLAMNHTANLSVALHMSRMAHRLSAHVTIYTNGSEDLAITLRSLLETDKDAKEGRVHVDSRQIVQLNRGKERSSEVIITFADGEIASEGFIVHQPMNQINGPFAQQLGLELTPSGDIKTSQPFGEASMPGVFAVGDCATQMKAVSQAAAMGALAAGGLSFQLGAELATIGN</sequence>
<organism evidence="5 6">
    <name type="scientific">Hypocrea virens (strain Gv29-8 / FGSC 10586)</name>
    <name type="common">Gliocladium virens</name>
    <name type="synonym">Trichoderma virens</name>
    <dbReference type="NCBI Taxonomy" id="413071"/>
    <lineage>
        <taxon>Eukaryota</taxon>
        <taxon>Fungi</taxon>
        <taxon>Dikarya</taxon>
        <taxon>Ascomycota</taxon>
        <taxon>Pezizomycotina</taxon>
        <taxon>Sordariomycetes</taxon>
        <taxon>Hypocreomycetidae</taxon>
        <taxon>Hypocreales</taxon>
        <taxon>Hypocreaceae</taxon>
        <taxon>Trichoderma</taxon>
    </lineage>
</organism>
<dbReference type="Pfam" id="PF07992">
    <property type="entry name" value="Pyr_redox_2"/>
    <property type="match status" value="1"/>
</dbReference>
<protein>
    <recommendedName>
        <fullName evidence="4">FAD/NAD(P)-binding domain-containing protein</fullName>
    </recommendedName>
</protein>
<dbReference type="InterPro" id="IPR036188">
    <property type="entry name" value="FAD/NAD-bd_sf"/>
</dbReference>
<evidence type="ECO:0000256" key="2">
    <source>
        <dbReference type="ARBA" id="ARBA00022630"/>
    </source>
</evidence>
<keyword evidence="3" id="KW-0560">Oxidoreductase</keyword>
<dbReference type="PRINTS" id="PR00368">
    <property type="entry name" value="FADPNR"/>
</dbReference>
<keyword evidence="6" id="KW-1185">Reference proteome</keyword>
<dbReference type="EMBL" id="ABDF02000004">
    <property type="protein sequence ID" value="EHK24545.1"/>
    <property type="molecule type" value="Genomic_DNA"/>
</dbReference>
<dbReference type="Proteomes" id="UP000007115">
    <property type="component" value="Unassembled WGS sequence"/>
</dbReference>
<dbReference type="GO" id="GO:0097237">
    <property type="term" value="P:cellular response to toxic substance"/>
    <property type="evidence" value="ECO:0007669"/>
    <property type="project" value="UniProtKB-ARBA"/>
</dbReference>
<dbReference type="PRINTS" id="PR00469">
    <property type="entry name" value="PNDRDTASEII"/>
</dbReference>
<dbReference type="GO" id="GO:0016491">
    <property type="term" value="F:oxidoreductase activity"/>
    <property type="evidence" value="ECO:0007669"/>
    <property type="project" value="UniProtKB-KW"/>
</dbReference>
<dbReference type="eggNOG" id="ENOG502S1DJ">
    <property type="taxonomic scope" value="Eukaryota"/>
</dbReference>
<proteinExistence type="inferred from homology"/>
<evidence type="ECO:0000256" key="1">
    <source>
        <dbReference type="ARBA" id="ARBA00009333"/>
    </source>
</evidence>
<name>G9MMH6_HYPVG</name>
<dbReference type="Gene3D" id="3.50.50.60">
    <property type="entry name" value="FAD/NAD(P)-binding domain"/>
    <property type="match status" value="2"/>
</dbReference>
<dbReference type="PANTHER" id="PTHR48105">
    <property type="entry name" value="THIOREDOXIN REDUCTASE 1-RELATED-RELATED"/>
    <property type="match status" value="1"/>
</dbReference>
<evidence type="ECO:0000313" key="5">
    <source>
        <dbReference type="EMBL" id="EHK24545.1"/>
    </source>
</evidence>
<dbReference type="RefSeq" id="XP_013958748.1">
    <property type="nucleotide sequence ID" value="XM_014103273.1"/>
</dbReference>
<dbReference type="InterPro" id="IPR050097">
    <property type="entry name" value="Ferredoxin-NADP_redctase_2"/>
</dbReference>
<dbReference type="GeneID" id="25792975"/>
<dbReference type="InParanoid" id="G9MMH6"/>
<gene>
    <name evidence="5" type="ORF">TRIVIDRAFT_31354</name>
</gene>
<feature type="domain" description="FAD/NAD(P)-binding" evidence="4">
    <location>
        <begin position="7"/>
        <end position="302"/>
    </location>
</feature>